<feature type="region of interest" description="Disordered" evidence="1">
    <location>
        <begin position="525"/>
        <end position="821"/>
    </location>
</feature>
<dbReference type="SUPFAM" id="SSF54277">
    <property type="entry name" value="CAD &amp; PB1 domains"/>
    <property type="match status" value="1"/>
</dbReference>
<dbReference type="FunFam" id="3.10.20.90:FF:000176">
    <property type="entry name" value="Rho guanyl nucleotide exchange factor"/>
    <property type="match status" value="1"/>
</dbReference>
<dbReference type="InterPro" id="IPR011993">
    <property type="entry name" value="PH-like_dom_sf"/>
</dbReference>
<dbReference type="CDD" id="cd00160">
    <property type="entry name" value="RhoGEF"/>
    <property type="match status" value="1"/>
</dbReference>
<dbReference type="InterPro" id="IPR053026">
    <property type="entry name" value="CDC42_GEF"/>
</dbReference>
<evidence type="ECO:0000313" key="4">
    <source>
        <dbReference type="EMBL" id="QIW98707.1"/>
    </source>
</evidence>
<dbReference type="InterPro" id="IPR035899">
    <property type="entry name" value="DBL_dom_sf"/>
</dbReference>
<dbReference type="Proteomes" id="UP000503462">
    <property type="component" value="Chromosome 3"/>
</dbReference>
<dbReference type="Gene3D" id="1.20.900.10">
    <property type="entry name" value="Dbl homology (DH) domain"/>
    <property type="match status" value="1"/>
</dbReference>
<dbReference type="InterPro" id="IPR053793">
    <property type="entry name" value="PB1-like"/>
</dbReference>
<feature type="compositionally biased region" description="Polar residues" evidence="1">
    <location>
        <begin position="566"/>
        <end position="587"/>
    </location>
</feature>
<protein>
    <recommendedName>
        <fullName evidence="6">DH domain-containing protein</fullName>
    </recommendedName>
</protein>
<name>A0A6H0XVS1_9PEZI</name>
<dbReference type="PROSITE" id="PS51745">
    <property type="entry name" value="PB1"/>
    <property type="match status" value="1"/>
</dbReference>
<dbReference type="PANTHER" id="PTHR47339:SF1">
    <property type="entry name" value="CELL DIVISION CONTROL PROTEIN 24"/>
    <property type="match status" value="1"/>
</dbReference>
<evidence type="ECO:0000256" key="1">
    <source>
        <dbReference type="SAM" id="MobiDB-lite"/>
    </source>
</evidence>
<dbReference type="GO" id="GO:0030010">
    <property type="term" value="P:establishment of cell polarity"/>
    <property type="evidence" value="ECO:0007669"/>
    <property type="project" value="TreeGrafter"/>
</dbReference>
<dbReference type="GO" id="GO:0043332">
    <property type="term" value="C:mating projection tip"/>
    <property type="evidence" value="ECO:0007669"/>
    <property type="project" value="TreeGrafter"/>
</dbReference>
<evidence type="ECO:0008006" key="6">
    <source>
        <dbReference type="Google" id="ProtNLM"/>
    </source>
</evidence>
<feature type="domain" description="PB1" evidence="3">
    <location>
        <begin position="839"/>
        <end position="943"/>
    </location>
</feature>
<dbReference type="GO" id="GO:0000935">
    <property type="term" value="C:division septum"/>
    <property type="evidence" value="ECO:0007669"/>
    <property type="project" value="TreeGrafter"/>
</dbReference>
<dbReference type="GO" id="GO:0031106">
    <property type="term" value="P:septin ring organization"/>
    <property type="evidence" value="ECO:0007669"/>
    <property type="project" value="TreeGrafter"/>
</dbReference>
<dbReference type="SUPFAM" id="SSF48065">
    <property type="entry name" value="DBL homology domain (DH-domain)"/>
    <property type="match status" value="1"/>
</dbReference>
<feature type="compositionally biased region" description="Low complexity" evidence="1">
    <location>
        <begin position="761"/>
        <end position="770"/>
    </location>
</feature>
<feature type="compositionally biased region" description="Low complexity" evidence="1">
    <location>
        <begin position="599"/>
        <end position="609"/>
    </location>
</feature>
<dbReference type="GO" id="GO:0005085">
    <property type="term" value="F:guanyl-nucleotide exchange factor activity"/>
    <property type="evidence" value="ECO:0007669"/>
    <property type="project" value="InterPro"/>
</dbReference>
<dbReference type="PANTHER" id="PTHR47339">
    <property type="entry name" value="CELL DIVISION CONTROL PROTEIN 24"/>
    <property type="match status" value="1"/>
</dbReference>
<feature type="compositionally biased region" description="Polar residues" evidence="1">
    <location>
        <begin position="707"/>
        <end position="716"/>
    </location>
</feature>
<dbReference type="EMBL" id="CP051141">
    <property type="protein sequence ID" value="QIW98707.1"/>
    <property type="molecule type" value="Genomic_DNA"/>
</dbReference>
<dbReference type="InterPro" id="IPR000270">
    <property type="entry name" value="PB1_dom"/>
</dbReference>
<dbReference type="GO" id="GO:0005634">
    <property type="term" value="C:nucleus"/>
    <property type="evidence" value="ECO:0007669"/>
    <property type="project" value="TreeGrafter"/>
</dbReference>
<keyword evidence="5" id="KW-1185">Reference proteome</keyword>
<dbReference type="OrthoDB" id="1594986at2759"/>
<dbReference type="InterPro" id="IPR000219">
    <property type="entry name" value="DH_dom"/>
</dbReference>
<evidence type="ECO:0000313" key="5">
    <source>
        <dbReference type="Proteomes" id="UP000503462"/>
    </source>
</evidence>
<dbReference type="GO" id="GO:0005737">
    <property type="term" value="C:cytoplasm"/>
    <property type="evidence" value="ECO:0007669"/>
    <property type="project" value="TreeGrafter"/>
</dbReference>
<evidence type="ECO:0000259" key="3">
    <source>
        <dbReference type="PROSITE" id="PS51745"/>
    </source>
</evidence>
<dbReference type="Gene3D" id="2.30.29.30">
    <property type="entry name" value="Pleckstrin-homology domain (PH domain)/Phosphotyrosine-binding domain (PTB)"/>
    <property type="match status" value="1"/>
</dbReference>
<evidence type="ECO:0000259" key="2">
    <source>
        <dbReference type="PROSITE" id="PS50010"/>
    </source>
</evidence>
<dbReference type="Pfam" id="PF00621">
    <property type="entry name" value="RhoGEF"/>
    <property type="match status" value="1"/>
</dbReference>
<gene>
    <name evidence="4" type="ORF">AMS68_004225</name>
</gene>
<dbReference type="Pfam" id="PF06395">
    <property type="entry name" value="CDC24"/>
    <property type="match status" value="1"/>
</dbReference>
<dbReference type="CDD" id="cd05992">
    <property type="entry name" value="PB1"/>
    <property type="match status" value="1"/>
</dbReference>
<dbReference type="Pfam" id="PF15411">
    <property type="entry name" value="PH_10"/>
    <property type="match status" value="1"/>
</dbReference>
<feature type="compositionally biased region" description="Low complexity" evidence="1">
    <location>
        <begin position="638"/>
        <end position="649"/>
    </location>
</feature>
<dbReference type="InterPro" id="IPR033511">
    <property type="entry name" value="Cdc24/Scd1_PH_dom"/>
</dbReference>
<feature type="domain" description="DH" evidence="2">
    <location>
        <begin position="176"/>
        <end position="356"/>
    </location>
</feature>
<sequence length="943" mass="105827">MTPHNGNDVAPTDNIMNSVADASSSLFQICVSLRQRLLGVPGFSDFLLEEEEYADQDTDPVTVLWRTFRRGFPLMLLYNTLCPDQPLVLNDKIKEERKGKDATFKFVQACIHNLKFPNEECFILTDLYNDDTTGFVKVARVVNRVLDLLVAQGVIQDVRPTASDFTNADRSLKRTQRQHIVAELVTTERTYVQHLELLQSFKNLVEERGIIPGDAVHDIFLNLNSLLDFQRRFLIRVEQTNAMPEEEQNWGRPFQVYADAFKVYEPYIANQKKCERIVVEQFSKLKDAGGSVEMRQMVESSTSLYGFLMKPFQRLSKYPLLLDDLYKKGDLDEERKADLLEGKKAATEVLTRTNRAVDREEKAEAVQELKGRVEDWKGHRVEAFGELLLYGTFTVLKSENISSGKDAERQDIDLSKPKNKLASKQLVDKKGKPKMQLKGRIFMQNVTDIVVAGKTGSYTCQIFWKGDPSIENFVIRFPTEDMMRRWSQQLEAQRRKYKEREMTLETYRSNGTSETQFEFMRNQPPIENPYAHLAGEDDDDDDSEGYSNAPSWNSQHYQSRDESQQDRNASQTSLRSRSTTGDSNGPPTYNRAMPPRMPPGSIGHPGHGPLSIRTQMQAPMTSPGDRAGESYFSPGGDSPLSSIRTSSSSNIYPFPRQQYSQNGYYNDDPPQTHARFTAPAMGRPMLGRETSAPPVCSGHAAPRHRSASSPDINQNPRAAKRVGTQPPVPDMPAPYQGYNAPAHMIPRSQSGSPALPPGMPPRGSSSSPNSQRERSYSIRRDDPNSNFPYEGRAAAAATSAFPMPPPSRGATPVQPSQRAYAPPMNTAPSYAAALPAPTQLKVKVHCQSANQVLTLVVPLNISYQSLKDRVDAKLQRSTNLTLGGGQNGMNRDNVVKLKYLDDNDFVTIQTDDDVQEAFESWREQSQGSDSVPGMGEVELFCQR</sequence>
<dbReference type="PROSITE" id="PS50010">
    <property type="entry name" value="DH_2"/>
    <property type="match status" value="1"/>
</dbReference>
<proteinExistence type="predicted"/>
<feature type="compositionally biased region" description="Basic and acidic residues" evidence="1">
    <location>
        <begin position="771"/>
        <end position="783"/>
    </location>
</feature>
<organism evidence="4 5">
    <name type="scientific">Peltaster fructicola</name>
    <dbReference type="NCBI Taxonomy" id="286661"/>
    <lineage>
        <taxon>Eukaryota</taxon>
        <taxon>Fungi</taxon>
        <taxon>Dikarya</taxon>
        <taxon>Ascomycota</taxon>
        <taxon>Pezizomycotina</taxon>
        <taxon>Dothideomycetes</taxon>
        <taxon>Dothideomycetes incertae sedis</taxon>
        <taxon>Peltaster</taxon>
    </lineage>
</organism>
<dbReference type="Pfam" id="PF00564">
    <property type="entry name" value="PB1"/>
    <property type="match status" value="1"/>
</dbReference>
<dbReference type="SMART" id="SM00325">
    <property type="entry name" value="RhoGEF"/>
    <property type="match status" value="1"/>
</dbReference>
<dbReference type="SUPFAM" id="SSF50729">
    <property type="entry name" value="PH domain-like"/>
    <property type="match status" value="1"/>
</dbReference>
<dbReference type="Gene3D" id="3.10.20.90">
    <property type="entry name" value="Phosphatidylinositol 3-kinase Catalytic Subunit, Chain A, domain 1"/>
    <property type="match status" value="1"/>
</dbReference>
<accession>A0A6H0XVS1</accession>
<reference evidence="4 5" key="1">
    <citation type="journal article" date="2016" name="Sci. Rep.">
        <title>Peltaster fructicola genome reveals evolution from an invasive phytopathogen to an ectophytic parasite.</title>
        <authorList>
            <person name="Xu C."/>
            <person name="Chen H."/>
            <person name="Gleason M.L."/>
            <person name="Xu J.R."/>
            <person name="Liu H."/>
            <person name="Zhang R."/>
            <person name="Sun G."/>
        </authorList>
    </citation>
    <scope>NUCLEOTIDE SEQUENCE [LARGE SCALE GENOMIC DNA]</scope>
    <source>
        <strain evidence="4 5">LNHT1506</strain>
    </source>
</reference>
<dbReference type="AlphaFoldDB" id="A0A6H0XVS1"/>
<dbReference type="InterPro" id="IPR010481">
    <property type="entry name" value="Cdc24/Scd1_N"/>
</dbReference>
<dbReference type="SMART" id="SM00666">
    <property type="entry name" value="PB1"/>
    <property type="match status" value="1"/>
</dbReference>
<feature type="compositionally biased region" description="Polar residues" evidence="1">
    <location>
        <begin position="545"/>
        <end position="557"/>
    </location>
</feature>
<dbReference type="CDD" id="cd13246">
    <property type="entry name" value="PH_Scd1"/>
    <property type="match status" value="1"/>
</dbReference>